<evidence type="ECO:0000313" key="10">
    <source>
        <dbReference type="EMBL" id="CAB1128259.1"/>
    </source>
</evidence>
<dbReference type="Gene3D" id="3.40.50.970">
    <property type="match status" value="2"/>
</dbReference>
<evidence type="ECO:0000256" key="4">
    <source>
        <dbReference type="ARBA" id="ARBA00023052"/>
    </source>
</evidence>
<dbReference type="PANTHER" id="PTHR42916">
    <property type="entry name" value="2-SUCCINYL-5-ENOLPYRUVYL-6-HYDROXY-3-CYCLOHEXENE-1-CARBOXYLATE SYNTHASE"/>
    <property type="match status" value="1"/>
</dbReference>
<keyword evidence="11" id="KW-1185">Reference proteome</keyword>
<comment type="subunit">
    <text evidence="6">Homodimer.</text>
</comment>
<comment type="cofactor">
    <cofactor evidence="6">
        <name>Mg(2+)</name>
        <dbReference type="ChEBI" id="CHEBI:18420"/>
    </cofactor>
    <cofactor evidence="6">
        <name>Mn(2+)</name>
        <dbReference type="ChEBI" id="CHEBI:29035"/>
    </cofactor>
</comment>
<dbReference type="CDD" id="cd02009">
    <property type="entry name" value="TPP_SHCHC_synthase"/>
    <property type="match status" value="1"/>
</dbReference>
<protein>
    <recommendedName>
        <fullName evidence="6">2-succinyl-5-enolpyruvyl-6-hydroxy-3-cyclohexene-1-carboxylate synthase</fullName>
        <shortName evidence="6">SEPHCHC synthase</shortName>
        <ecNumber evidence="6">2.2.1.9</ecNumber>
    </recommendedName>
    <alternativeName>
        <fullName evidence="6">Menaquinone biosynthesis protein MenD</fullName>
    </alternativeName>
</protein>
<sequence>MADAGMTRAVAALVAGLREGGVRHAVACPGSRSTPLTVRLREEPGIRLWMHLDERSAAFFALGLARSTQSPVVLVSTSGTAAANFLPGVVEAFLSRVPLVVLTADRPPELRDTGAPQTIDQVRLYGSHVKWFLDLAVPDGHTIPPRYARLTGTRAARTAAIGPAGPVHLNVPLREPLVPDLGPVEPAGQPSSLSVRPRLLDPSPLAALAGRQGVVVAGAADLARWERALRTLARRLNWPLLADPLSNLRAGDPEAPLAAYDAVVRAPAARTLRPEVAVRFGPPPTSKALNTFLEGAELWVVDADGWREPSLAGAQVLWAEDLSPLEDWDPGRPGPRGWLEAWRTAEAGARAAMAAYLHQEAPPAFEGLLYHRLGRRLDPAAPVLAGNSMPVRDLDSFYWGSDPPLRLWGNRGANGIDGVVSTALGLAAGAGRAVAILGDLSFYHDMNGLLAAKWHRLQGAVVVVNNDAGGIFRYLPQAALPGDLYRELFDTPHGIDFSGVATLYGLPYRRAATVGEVEEALARAEVEGGLWVIDWRVLDPAESAAVHRTLWRRVEERLG</sequence>
<dbReference type="GO" id="GO:0009234">
    <property type="term" value="P:menaquinone biosynthetic process"/>
    <property type="evidence" value="ECO:0007669"/>
    <property type="project" value="UniProtKB-UniRule"/>
</dbReference>
<dbReference type="SUPFAM" id="SSF52518">
    <property type="entry name" value="Thiamin diphosphate-binding fold (THDP-binding)"/>
    <property type="match status" value="2"/>
</dbReference>
<dbReference type="InterPro" id="IPR012001">
    <property type="entry name" value="Thiamin_PyroP_enz_TPP-bd_dom"/>
</dbReference>
<comment type="similarity">
    <text evidence="6">Belongs to the TPP enzyme family. MenD subfamily.</text>
</comment>
<dbReference type="PANTHER" id="PTHR42916:SF1">
    <property type="entry name" value="PROTEIN PHYLLO, CHLOROPLASTIC"/>
    <property type="match status" value="1"/>
</dbReference>
<keyword evidence="5 6" id="KW-0464">Manganese</keyword>
<evidence type="ECO:0000259" key="7">
    <source>
        <dbReference type="Pfam" id="PF02775"/>
    </source>
</evidence>
<evidence type="ECO:0000256" key="3">
    <source>
        <dbReference type="ARBA" id="ARBA00022842"/>
    </source>
</evidence>
<gene>
    <name evidence="6 10" type="primary">menD</name>
    <name evidence="10" type="ORF">R50_0753</name>
</gene>
<evidence type="ECO:0000256" key="2">
    <source>
        <dbReference type="ARBA" id="ARBA00022723"/>
    </source>
</evidence>
<comment type="pathway">
    <text evidence="6">Quinol/quinone metabolism; menaquinone biosynthesis.</text>
</comment>
<name>A0A6F8ZF86_9FIRM</name>
<reference evidence="10 11" key="1">
    <citation type="submission" date="2020-02" db="EMBL/GenBank/DDBJ databases">
        <authorList>
            <person name="Hogendoorn C."/>
        </authorList>
    </citation>
    <scope>NUCLEOTIDE SEQUENCE [LARGE SCALE GENOMIC DNA]</scope>
    <source>
        <strain evidence="10">R501</strain>
    </source>
</reference>
<comment type="function">
    <text evidence="6">Catalyzes the thiamine diphosphate-dependent decarboxylation of 2-oxoglutarate and the subsequent addition of the resulting succinic semialdehyde-thiamine pyrophosphate anion to isochorismate to yield 2-succinyl-5-enolpyruvyl-6-hydroxy-3-cyclohexene-1-carboxylate (SEPHCHC).</text>
</comment>
<dbReference type="EMBL" id="LR778114">
    <property type="protein sequence ID" value="CAB1128259.1"/>
    <property type="molecule type" value="Genomic_DNA"/>
</dbReference>
<organism evidence="10 11">
    <name type="scientific">Candidatus Hydrogenisulfobacillus filiaventi</name>
    <dbReference type="NCBI Taxonomy" id="2707344"/>
    <lineage>
        <taxon>Bacteria</taxon>
        <taxon>Bacillati</taxon>
        <taxon>Bacillota</taxon>
        <taxon>Clostridia</taxon>
        <taxon>Eubacteriales</taxon>
        <taxon>Clostridiales Family XVII. Incertae Sedis</taxon>
        <taxon>Candidatus Hydrogenisulfobacillus</taxon>
    </lineage>
</organism>
<feature type="domain" description="Thiamine pyrophosphate enzyme N-terminal TPP-binding" evidence="8">
    <location>
        <begin position="9"/>
        <end position="123"/>
    </location>
</feature>
<evidence type="ECO:0000313" key="11">
    <source>
        <dbReference type="Proteomes" id="UP000503399"/>
    </source>
</evidence>
<evidence type="ECO:0000256" key="5">
    <source>
        <dbReference type="ARBA" id="ARBA00023211"/>
    </source>
</evidence>
<dbReference type="GO" id="GO:0030145">
    <property type="term" value="F:manganese ion binding"/>
    <property type="evidence" value="ECO:0007669"/>
    <property type="project" value="UniProtKB-UniRule"/>
</dbReference>
<keyword evidence="3 6" id="KW-0460">Magnesium</keyword>
<evidence type="ECO:0000256" key="6">
    <source>
        <dbReference type="HAMAP-Rule" id="MF_01659"/>
    </source>
</evidence>
<dbReference type="NCBIfam" id="TIGR00173">
    <property type="entry name" value="menD"/>
    <property type="match status" value="1"/>
</dbReference>
<proteinExistence type="inferred from homology"/>
<dbReference type="GO" id="GO:0030976">
    <property type="term" value="F:thiamine pyrophosphate binding"/>
    <property type="evidence" value="ECO:0007669"/>
    <property type="project" value="UniProtKB-UniRule"/>
</dbReference>
<dbReference type="InterPro" id="IPR032264">
    <property type="entry name" value="MenD_middle"/>
</dbReference>
<feature type="domain" description="Menaquinone biosynthesis protein MenD middle" evidence="9">
    <location>
        <begin position="207"/>
        <end position="304"/>
    </location>
</feature>
<dbReference type="InterPro" id="IPR004433">
    <property type="entry name" value="MenaQ_synth_MenD"/>
</dbReference>
<dbReference type="CDD" id="cd07037">
    <property type="entry name" value="TPP_PYR_MenD"/>
    <property type="match status" value="1"/>
</dbReference>
<feature type="domain" description="Thiamine pyrophosphate enzyme TPP-binding" evidence="7">
    <location>
        <begin position="403"/>
        <end position="534"/>
    </location>
</feature>
<dbReference type="InterPro" id="IPR029061">
    <property type="entry name" value="THDP-binding"/>
</dbReference>
<dbReference type="Pfam" id="PF02775">
    <property type="entry name" value="TPP_enzyme_C"/>
    <property type="match status" value="1"/>
</dbReference>
<dbReference type="Pfam" id="PF02776">
    <property type="entry name" value="TPP_enzyme_N"/>
    <property type="match status" value="1"/>
</dbReference>
<comment type="catalytic activity">
    <reaction evidence="6">
        <text>isochorismate + 2-oxoglutarate + H(+) = 5-enolpyruvoyl-6-hydroxy-2-succinyl-cyclohex-3-ene-1-carboxylate + CO2</text>
        <dbReference type="Rhea" id="RHEA:25593"/>
        <dbReference type="ChEBI" id="CHEBI:15378"/>
        <dbReference type="ChEBI" id="CHEBI:16526"/>
        <dbReference type="ChEBI" id="CHEBI:16810"/>
        <dbReference type="ChEBI" id="CHEBI:29780"/>
        <dbReference type="ChEBI" id="CHEBI:58818"/>
        <dbReference type="EC" id="2.2.1.9"/>
    </reaction>
</comment>
<dbReference type="HAMAP" id="MF_01659">
    <property type="entry name" value="MenD"/>
    <property type="match status" value="1"/>
</dbReference>
<dbReference type="UniPathway" id="UPA00079"/>
<dbReference type="PIRSF" id="PIRSF004983">
    <property type="entry name" value="MenD"/>
    <property type="match status" value="1"/>
</dbReference>
<comment type="cofactor">
    <cofactor evidence="6">
        <name>thiamine diphosphate</name>
        <dbReference type="ChEBI" id="CHEBI:58937"/>
    </cofactor>
    <text evidence="6">Binds 1 thiamine pyrophosphate per subunit.</text>
</comment>
<dbReference type="Pfam" id="PF16582">
    <property type="entry name" value="TPP_enzyme_M_2"/>
    <property type="match status" value="1"/>
</dbReference>
<dbReference type="Gene3D" id="3.40.50.1220">
    <property type="entry name" value="TPP-binding domain"/>
    <property type="match status" value="1"/>
</dbReference>
<dbReference type="UniPathway" id="UPA01057">
    <property type="reaction ID" value="UER00164"/>
</dbReference>
<dbReference type="GO" id="GO:0000287">
    <property type="term" value="F:magnesium ion binding"/>
    <property type="evidence" value="ECO:0007669"/>
    <property type="project" value="UniProtKB-UniRule"/>
</dbReference>
<dbReference type="AlphaFoldDB" id="A0A6F8ZF86"/>
<keyword evidence="4 6" id="KW-0786">Thiamine pyrophosphate</keyword>
<dbReference type="EC" id="2.2.1.9" evidence="6"/>
<evidence type="ECO:0000256" key="1">
    <source>
        <dbReference type="ARBA" id="ARBA00022679"/>
    </source>
</evidence>
<evidence type="ECO:0000259" key="8">
    <source>
        <dbReference type="Pfam" id="PF02776"/>
    </source>
</evidence>
<dbReference type="GO" id="GO:0070204">
    <property type="term" value="F:2-succinyl-5-enolpyruvyl-6-hydroxy-3-cyclohexene-1-carboxylic-acid synthase activity"/>
    <property type="evidence" value="ECO:0007669"/>
    <property type="project" value="UniProtKB-UniRule"/>
</dbReference>
<keyword evidence="6" id="KW-0474">Menaquinone biosynthesis</keyword>
<keyword evidence="2 6" id="KW-0479">Metal-binding</keyword>
<evidence type="ECO:0000259" key="9">
    <source>
        <dbReference type="Pfam" id="PF16582"/>
    </source>
</evidence>
<comment type="pathway">
    <text evidence="6">Quinol/quinone metabolism; 1,4-dihydroxy-2-naphthoate biosynthesis; 1,4-dihydroxy-2-naphthoate from chorismate: step 2/7.</text>
</comment>
<dbReference type="KEGG" id="hfv:R50_0753"/>
<keyword evidence="1 6" id="KW-0808">Transferase</keyword>
<dbReference type="Proteomes" id="UP000503399">
    <property type="component" value="Chromosome"/>
</dbReference>
<dbReference type="InterPro" id="IPR011766">
    <property type="entry name" value="TPP_enzyme_TPP-bd"/>
</dbReference>
<accession>A0A6F8ZF86</accession>